<feature type="compositionally biased region" description="Basic and acidic residues" evidence="2">
    <location>
        <begin position="84"/>
        <end position="131"/>
    </location>
</feature>
<evidence type="ECO:0000256" key="1">
    <source>
        <dbReference type="PROSITE-ProRule" id="PRU00047"/>
    </source>
</evidence>
<feature type="region of interest" description="Disordered" evidence="2">
    <location>
        <begin position="65"/>
        <end position="229"/>
    </location>
</feature>
<reference evidence="4 5" key="1">
    <citation type="journal article" date="2021" name="Sci. Rep.">
        <title>Chromosome anchoring in Senegalese sole (Solea senegalensis) reveals sex-associated markers and genome rearrangements in flatfish.</title>
        <authorList>
            <person name="Guerrero-Cozar I."/>
            <person name="Gomez-Garrido J."/>
            <person name="Berbel C."/>
            <person name="Martinez-Blanch J.F."/>
            <person name="Alioto T."/>
            <person name="Claros M.G."/>
            <person name="Gagnaire P.A."/>
            <person name="Manchado M."/>
        </authorList>
    </citation>
    <scope>NUCLEOTIDE SEQUENCE [LARGE SCALE GENOMIC DNA]</scope>
    <source>
        <strain evidence="4">Sse05_10M</strain>
    </source>
</reference>
<sequence length="305" mass="34476">MGNGNSCYKCCCEPDEVQYEGDAKRMGQKALDNVKYIKRWENKYGFRGKLQVEECKKLVEKIEVKSKGSKKRQKKEGYTQAKAWLDEAEARKRGMQKQKEKEVRRKKEIDKREDEERKRQEKEERENEKKSNKLYPVLYSNRDKQEDDDYVPLGPHLNPPPYVNPQLPPPPAQDSASALHPPLSAPTLSAPTQTEKTIEDPKTTRSGNVNHGGWRGRGRGAERGGPRFGDESCYNCGKFGHWARDCPALKGRGHRGWWGGGGGGGGGGPRRVDDSSALLVNKPGHALTHTHTYQDTEDEEEEEVC</sequence>
<evidence type="ECO:0000256" key="2">
    <source>
        <dbReference type="SAM" id="MobiDB-lite"/>
    </source>
</evidence>
<keyword evidence="1" id="KW-0862">Zinc</keyword>
<keyword evidence="1" id="KW-0479">Metal-binding</keyword>
<dbReference type="PROSITE" id="PS50158">
    <property type="entry name" value="ZF_CCHC"/>
    <property type="match status" value="1"/>
</dbReference>
<feature type="compositionally biased region" description="Acidic residues" evidence="2">
    <location>
        <begin position="295"/>
        <end position="305"/>
    </location>
</feature>
<evidence type="ECO:0000313" key="5">
    <source>
        <dbReference type="Proteomes" id="UP000693946"/>
    </source>
</evidence>
<dbReference type="GO" id="GO:0008270">
    <property type="term" value="F:zinc ion binding"/>
    <property type="evidence" value="ECO:0007669"/>
    <property type="project" value="UniProtKB-KW"/>
</dbReference>
<feature type="compositionally biased region" description="Pro residues" evidence="2">
    <location>
        <begin position="157"/>
        <end position="172"/>
    </location>
</feature>
<feature type="region of interest" description="Disordered" evidence="2">
    <location>
        <begin position="281"/>
        <end position="305"/>
    </location>
</feature>
<feature type="compositionally biased region" description="Polar residues" evidence="2">
    <location>
        <begin position="186"/>
        <end position="195"/>
    </location>
</feature>
<dbReference type="AlphaFoldDB" id="A0AAV6S9B1"/>
<feature type="domain" description="CCHC-type" evidence="3">
    <location>
        <begin position="233"/>
        <end position="247"/>
    </location>
</feature>
<name>A0AAV6S9B1_SOLSE</name>
<comment type="caution">
    <text evidence="4">The sequence shown here is derived from an EMBL/GenBank/DDBJ whole genome shotgun (WGS) entry which is preliminary data.</text>
</comment>
<organism evidence="4 5">
    <name type="scientific">Solea senegalensis</name>
    <name type="common">Senegalese sole</name>
    <dbReference type="NCBI Taxonomy" id="28829"/>
    <lineage>
        <taxon>Eukaryota</taxon>
        <taxon>Metazoa</taxon>
        <taxon>Chordata</taxon>
        <taxon>Craniata</taxon>
        <taxon>Vertebrata</taxon>
        <taxon>Euteleostomi</taxon>
        <taxon>Actinopterygii</taxon>
        <taxon>Neopterygii</taxon>
        <taxon>Teleostei</taxon>
        <taxon>Neoteleostei</taxon>
        <taxon>Acanthomorphata</taxon>
        <taxon>Carangaria</taxon>
        <taxon>Pleuronectiformes</taxon>
        <taxon>Pleuronectoidei</taxon>
        <taxon>Soleidae</taxon>
        <taxon>Solea</taxon>
    </lineage>
</organism>
<feature type="compositionally biased region" description="Basic and acidic residues" evidence="2">
    <location>
        <begin position="219"/>
        <end position="229"/>
    </location>
</feature>
<dbReference type="Proteomes" id="UP000693946">
    <property type="component" value="Linkage Group LG14"/>
</dbReference>
<dbReference type="InterPro" id="IPR001878">
    <property type="entry name" value="Znf_CCHC"/>
</dbReference>
<evidence type="ECO:0000313" key="4">
    <source>
        <dbReference type="EMBL" id="KAG7513252.1"/>
    </source>
</evidence>
<dbReference type="SMART" id="SM00343">
    <property type="entry name" value="ZnF_C2HC"/>
    <property type="match status" value="1"/>
</dbReference>
<protein>
    <submittedName>
        <fullName evidence="4">Pollen-specific leucine-rich repeat extensin 1</fullName>
    </submittedName>
</protein>
<dbReference type="EMBL" id="JAGKHQ010000006">
    <property type="protein sequence ID" value="KAG7513252.1"/>
    <property type="molecule type" value="Genomic_DNA"/>
</dbReference>
<accession>A0AAV6S9B1</accession>
<proteinExistence type="predicted"/>
<dbReference type="GO" id="GO:0003676">
    <property type="term" value="F:nucleic acid binding"/>
    <property type="evidence" value="ECO:0007669"/>
    <property type="project" value="InterPro"/>
</dbReference>
<dbReference type="Pfam" id="PF00098">
    <property type="entry name" value="zf-CCHC"/>
    <property type="match status" value="1"/>
</dbReference>
<keyword evidence="1" id="KW-0863">Zinc-finger</keyword>
<evidence type="ECO:0000259" key="3">
    <source>
        <dbReference type="PROSITE" id="PS50158"/>
    </source>
</evidence>
<gene>
    <name evidence="4" type="ORF">JOB18_002778</name>
</gene>
<keyword evidence="5" id="KW-1185">Reference proteome</keyword>